<proteinExistence type="predicted"/>
<sequence length="216" mass="23157">MGAGALAEDRWDHVEGTSTRSAESLISAPRRKPGESVEMMRRAQREAGDRAAITSRSAQSRDRVLECLPAIIRCTVFRLPSATSTYCPGLAEQREELQISVGQTSTNLNIDNVAFGPIPSSHFGSVALTLMCCPLLLHFDSFVLALFPLDCLAIVSFIPVATVCDPSGSKRDGSWGSRRGPLGSCRRHVHSKRGVSDLGSSAEARGVWGDDVEGTA</sequence>
<gene>
    <name evidence="2" type="ORF">AXG93_590s1130</name>
</gene>
<dbReference type="AlphaFoldDB" id="A0A176VUN9"/>
<feature type="region of interest" description="Disordered" evidence="1">
    <location>
        <begin position="1"/>
        <end position="37"/>
    </location>
</feature>
<reference evidence="2" key="1">
    <citation type="submission" date="2016-03" db="EMBL/GenBank/DDBJ databases">
        <title>Mechanisms controlling the formation of the plant cell surface in tip-growing cells are functionally conserved among land plants.</title>
        <authorList>
            <person name="Honkanen S."/>
            <person name="Jones V.A."/>
            <person name="Morieri G."/>
            <person name="Champion C."/>
            <person name="Hetherington A.J."/>
            <person name="Kelly S."/>
            <person name="Saint-Marcoux D."/>
            <person name="Proust H."/>
            <person name="Prescott H."/>
            <person name="Dolan L."/>
        </authorList>
    </citation>
    <scope>NUCLEOTIDE SEQUENCE [LARGE SCALE GENOMIC DNA]</scope>
    <source>
        <tissue evidence="2">Whole gametophyte</tissue>
    </source>
</reference>
<keyword evidence="3" id="KW-1185">Reference proteome</keyword>
<dbReference type="EMBL" id="LVLJ01002576">
    <property type="protein sequence ID" value="OAE24520.1"/>
    <property type="molecule type" value="Genomic_DNA"/>
</dbReference>
<evidence type="ECO:0000313" key="2">
    <source>
        <dbReference type="EMBL" id="OAE24520.1"/>
    </source>
</evidence>
<accession>A0A176VUN9</accession>
<evidence type="ECO:0000256" key="1">
    <source>
        <dbReference type="SAM" id="MobiDB-lite"/>
    </source>
</evidence>
<protein>
    <submittedName>
        <fullName evidence="2">Uncharacterized protein</fullName>
    </submittedName>
</protein>
<comment type="caution">
    <text evidence="2">The sequence shown here is derived from an EMBL/GenBank/DDBJ whole genome shotgun (WGS) entry which is preliminary data.</text>
</comment>
<dbReference type="Proteomes" id="UP000077202">
    <property type="component" value="Unassembled WGS sequence"/>
</dbReference>
<name>A0A176VUN9_MARPO</name>
<evidence type="ECO:0000313" key="3">
    <source>
        <dbReference type="Proteomes" id="UP000077202"/>
    </source>
</evidence>
<organism evidence="2 3">
    <name type="scientific">Marchantia polymorpha subsp. ruderalis</name>
    <dbReference type="NCBI Taxonomy" id="1480154"/>
    <lineage>
        <taxon>Eukaryota</taxon>
        <taxon>Viridiplantae</taxon>
        <taxon>Streptophyta</taxon>
        <taxon>Embryophyta</taxon>
        <taxon>Marchantiophyta</taxon>
        <taxon>Marchantiopsida</taxon>
        <taxon>Marchantiidae</taxon>
        <taxon>Marchantiales</taxon>
        <taxon>Marchantiaceae</taxon>
        <taxon>Marchantia</taxon>
    </lineage>
</organism>